<dbReference type="GO" id="GO:0005219">
    <property type="term" value="F:ryanodine-sensitive calcium-release channel activity"/>
    <property type="evidence" value="ECO:0007669"/>
    <property type="project" value="TreeGrafter"/>
</dbReference>
<organism evidence="3 4">
    <name type="scientific">Aldrovandia affinis</name>
    <dbReference type="NCBI Taxonomy" id="143900"/>
    <lineage>
        <taxon>Eukaryota</taxon>
        <taxon>Metazoa</taxon>
        <taxon>Chordata</taxon>
        <taxon>Craniata</taxon>
        <taxon>Vertebrata</taxon>
        <taxon>Euteleostomi</taxon>
        <taxon>Actinopterygii</taxon>
        <taxon>Neopterygii</taxon>
        <taxon>Teleostei</taxon>
        <taxon>Notacanthiformes</taxon>
        <taxon>Halosauridae</taxon>
        <taxon>Aldrovandia</taxon>
    </lineage>
</organism>
<accession>A0AAD7T831</accession>
<evidence type="ECO:0000256" key="1">
    <source>
        <dbReference type="SAM" id="MobiDB-lite"/>
    </source>
</evidence>
<feature type="region of interest" description="Disordered" evidence="1">
    <location>
        <begin position="186"/>
        <end position="210"/>
    </location>
</feature>
<evidence type="ECO:0000313" key="3">
    <source>
        <dbReference type="EMBL" id="KAJ8415642.1"/>
    </source>
</evidence>
<dbReference type="InterPro" id="IPR014821">
    <property type="entry name" value="Ins145_P3_rcpt"/>
</dbReference>
<dbReference type="GO" id="GO:0014808">
    <property type="term" value="P:release of sequestered calcium ion into cytosol by sarcoplasmic reticulum"/>
    <property type="evidence" value="ECO:0007669"/>
    <property type="project" value="TreeGrafter"/>
</dbReference>
<dbReference type="EMBL" id="JAINUG010000008">
    <property type="protein sequence ID" value="KAJ8415642.1"/>
    <property type="molecule type" value="Genomic_DNA"/>
</dbReference>
<feature type="domain" description="Inositol 1,4,5-trisphosphate/ryanodine receptor" evidence="2">
    <location>
        <begin position="164"/>
        <end position="258"/>
    </location>
</feature>
<dbReference type="GO" id="GO:0030018">
    <property type="term" value="C:Z disc"/>
    <property type="evidence" value="ECO:0007669"/>
    <property type="project" value="TreeGrafter"/>
</dbReference>
<sequence length="308" mass="34218">MEQILYMDELNVPLARRTIVMKLPYELRGKWRNTACNLQEHRGGRVIFSNMVNFIEKQVKILSDPLLVLAGIAPASLRQDAATLALARKAQKYDWHILHKATTTPAPPCRLKSRHPYNKAAQEMLQSIPEDLSRDAWLAASWKQTWETAGPSRILRYIRDPGDGYLSCLTTSRSLTDKLAFDVGLQEDSTGRPAGGPFTSAPKQRSEGEKVRVGDDLIPVSVSSERYLHLSYASGDLMVDASFMQTLWTMNPVCSGCELAEGHPAPEGHMDDALTVARSQTEESQAARMIYSTAGLFTQFIGMTPSHP</sequence>
<comment type="caution">
    <text evidence="3">The sequence shown here is derived from an EMBL/GenBank/DDBJ whole genome shotgun (WGS) entry which is preliminary data.</text>
</comment>
<dbReference type="GO" id="GO:0034704">
    <property type="term" value="C:calcium channel complex"/>
    <property type="evidence" value="ECO:0007669"/>
    <property type="project" value="TreeGrafter"/>
</dbReference>
<reference evidence="3" key="1">
    <citation type="journal article" date="2023" name="Science">
        <title>Genome structures resolve the early diversification of teleost fishes.</title>
        <authorList>
            <person name="Parey E."/>
            <person name="Louis A."/>
            <person name="Montfort J."/>
            <person name="Bouchez O."/>
            <person name="Roques C."/>
            <person name="Iampietro C."/>
            <person name="Lluch J."/>
            <person name="Castinel A."/>
            <person name="Donnadieu C."/>
            <person name="Desvignes T."/>
            <person name="Floi Bucao C."/>
            <person name="Jouanno E."/>
            <person name="Wen M."/>
            <person name="Mejri S."/>
            <person name="Dirks R."/>
            <person name="Jansen H."/>
            <person name="Henkel C."/>
            <person name="Chen W.J."/>
            <person name="Zahm M."/>
            <person name="Cabau C."/>
            <person name="Klopp C."/>
            <person name="Thompson A.W."/>
            <person name="Robinson-Rechavi M."/>
            <person name="Braasch I."/>
            <person name="Lecointre G."/>
            <person name="Bobe J."/>
            <person name="Postlethwait J.H."/>
            <person name="Berthelot C."/>
            <person name="Roest Crollius H."/>
            <person name="Guiguen Y."/>
        </authorList>
    </citation>
    <scope>NUCLEOTIDE SEQUENCE</scope>
    <source>
        <strain evidence="3">NC1722</strain>
    </source>
</reference>
<proteinExistence type="predicted"/>
<dbReference type="Gene3D" id="2.80.10.50">
    <property type="match status" value="1"/>
</dbReference>
<dbReference type="PANTHER" id="PTHR46399">
    <property type="entry name" value="B30.2/SPRY DOMAIN-CONTAINING PROTEIN"/>
    <property type="match status" value="1"/>
</dbReference>
<dbReference type="GO" id="GO:0005790">
    <property type="term" value="C:smooth endoplasmic reticulum"/>
    <property type="evidence" value="ECO:0007669"/>
    <property type="project" value="TreeGrafter"/>
</dbReference>
<dbReference type="Proteomes" id="UP001221898">
    <property type="component" value="Unassembled WGS sequence"/>
</dbReference>
<dbReference type="GO" id="GO:0033017">
    <property type="term" value="C:sarcoplasmic reticulum membrane"/>
    <property type="evidence" value="ECO:0007669"/>
    <property type="project" value="TreeGrafter"/>
</dbReference>
<evidence type="ECO:0000313" key="4">
    <source>
        <dbReference type="Proteomes" id="UP001221898"/>
    </source>
</evidence>
<dbReference type="PANTHER" id="PTHR46399:SF10">
    <property type="entry name" value="RYANODINE RECEPTOR 1"/>
    <property type="match status" value="1"/>
</dbReference>
<dbReference type="AlphaFoldDB" id="A0AAD7T831"/>
<dbReference type="GO" id="GO:0042383">
    <property type="term" value="C:sarcolemma"/>
    <property type="evidence" value="ECO:0007669"/>
    <property type="project" value="TreeGrafter"/>
</dbReference>
<dbReference type="GO" id="GO:0006941">
    <property type="term" value="P:striated muscle contraction"/>
    <property type="evidence" value="ECO:0007669"/>
    <property type="project" value="TreeGrafter"/>
</dbReference>
<keyword evidence="4" id="KW-1185">Reference proteome</keyword>
<dbReference type="InterPro" id="IPR015925">
    <property type="entry name" value="Ryanodine_IP3_receptor"/>
</dbReference>
<protein>
    <recommendedName>
        <fullName evidence="2">Inositol 1,4,5-trisphosphate/ryanodine receptor domain-containing protein</fullName>
    </recommendedName>
</protein>
<dbReference type="Pfam" id="PF08709">
    <property type="entry name" value="Ins145_P3_rec"/>
    <property type="match status" value="1"/>
</dbReference>
<name>A0AAD7T831_9TELE</name>
<evidence type="ECO:0000259" key="2">
    <source>
        <dbReference type="Pfam" id="PF08709"/>
    </source>
</evidence>
<gene>
    <name evidence="3" type="ORF">AAFF_G00401990</name>
</gene>